<dbReference type="GO" id="GO:0035438">
    <property type="term" value="F:cyclic-di-GMP binding"/>
    <property type="evidence" value="ECO:0007669"/>
    <property type="project" value="InterPro"/>
</dbReference>
<dbReference type="OrthoDB" id="7991169at2"/>
<proteinExistence type="predicted"/>
<organism evidence="1 2">
    <name type="scientific">Paradevosia tibetensis</name>
    <dbReference type="NCBI Taxonomy" id="1447062"/>
    <lineage>
        <taxon>Bacteria</taxon>
        <taxon>Pseudomonadati</taxon>
        <taxon>Pseudomonadota</taxon>
        <taxon>Alphaproteobacteria</taxon>
        <taxon>Hyphomicrobiales</taxon>
        <taxon>Devosiaceae</taxon>
        <taxon>Paradevosia</taxon>
    </lineage>
</organism>
<dbReference type="SUPFAM" id="SSF141371">
    <property type="entry name" value="PilZ domain-like"/>
    <property type="match status" value="1"/>
</dbReference>
<reference evidence="1 2" key="1">
    <citation type="journal article" date="2015" name="Int. J. Syst. Evol. Microbiol.">
        <title>Youhaiella tibetensis gen. nov., sp. nov., isolated from subsurface sediment.</title>
        <authorList>
            <person name="Wang Y.X."/>
            <person name="Huang F.Q."/>
            <person name="Nogi Y."/>
            <person name="Pang S.J."/>
            <person name="Wang P.K."/>
            <person name="Lv J."/>
        </authorList>
    </citation>
    <scope>NUCLEOTIDE SEQUENCE [LARGE SCALE GENOMIC DNA]</scope>
    <source>
        <strain evidence="2">fig4</strain>
    </source>
</reference>
<dbReference type="EMBL" id="CP041690">
    <property type="protein sequence ID" value="QEE21879.1"/>
    <property type="molecule type" value="Genomic_DNA"/>
</dbReference>
<evidence type="ECO:0000313" key="2">
    <source>
        <dbReference type="Proteomes" id="UP000321062"/>
    </source>
</evidence>
<dbReference type="Proteomes" id="UP000321062">
    <property type="component" value="Chromosome"/>
</dbReference>
<dbReference type="InterPro" id="IPR009875">
    <property type="entry name" value="PilZ_domain"/>
</dbReference>
<dbReference type="KEGG" id="yti:FNA67_17565"/>
<name>A0A5B9DSX2_9HYPH</name>
<protein>
    <submittedName>
        <fullName evidence="1">PilZ domain-containing protein</fullName>
    </submittedName>
</protein>
<dbReference type="AlphaFoldDB" id="A0A5B9DSX2"/>
<keyword evidence="2" id="KW-1185">Reference proteome</keyword>
<accession>A0A5B9DSX2</accession>
<evidence type="ECO:0000313" key="1">
    <source>
        <dbReference type="EMBL" id="QEE21879.1"/>
    </source>
</evidence>
<sequence length="232" mass="25303">MTVSTNPQERPVNVSDIRYVGVLSGCYTLSNKRDPLTGALKVYACRTQSISPDRLVLDGALFGEAGDRMAVKLEELGLLRGEVEKKLSTGLAVTLHLDEDERAKVGAKLAWIKKRRFKHIIDKRAHPRWFPRNPRTSIMFADGEKLDAFIIDLSRSGVAVSAEVKPPPGTPLAVGGVLGRVVRHIEGGFAVGFPALHDEKVVEDELTTLLLGGDEVRLANLKTYSAILSVVP</sequence>
<gene>
    <name evidence="1" type="ORF">FNA67_17565</name>
</gene>
<dbReference type="RefSeq" id="WP_145976782.1">
    <property type="nucleotide sequence ID" value="NZ_BMFM01000002.1"/>
</dbReference>
<dbReference type="Pfam" id="PF07238">
    <property type="entry name" value="PilZ"/>
    <property type="match status" value="1"/>
</dbReference>